<sequence length="75" mass="8074">MGILNILSNFGNPSKSLKKSSISSSLSYSSMNGDNQNSCYYIISIGGPVIYVNDNPPNGVHRIYFGYPPVTATVI</sequence>
<dbReference type="EMBL" id="AJWJ01000097">
    <property type="protein sequence ID" value="KAF2075504.1"/>
    <property type="molecule type" value="Genomic_DNA"/>
</dbReference>
<reference evidence="1" key="1">
    <citation type="submission" date="2020-01" db="EMBL/GenBank/DDBJ databases">
        <title>Development of genomics and gene disruption for Polysphondylium violaceum indicates a role for the polyketide synthase stlB in stalk morphogenesis.</title>
        <authorList>
            <person name="Narita B."/>
            <person name="Kawabe Y."/>
            <person name="Kin K."/>
            <person name="Saito T."/>
            <person name="Gibbs R."/>
            <person name="Kuspa A."/>
            <person name="Muzny D."/>
            <person name="Queller D."/>
            <person name="Richards S."/>
            <person name="Strassman J."/>
            <person name="Sucgang R."/>
            <person name="Worley K."/>
            <person name="Schaap P."/>
        </authorList>
    </citation>
    <scope>NUCLEOTIDE SEQUENCE</scope>
    <source>
        <strain evidence="1">QSvi11</strain>
    </source>
</reference>
<dbReference type="Proteomes" id="UP000695562">
    <property type="component" value="Unassembled WGS sequence"/>
</dbReference>
<gene>
    <name evidence="1" type="ORF">CYY_003196</name>
</gene>
<keyword evidence="2" id="KW-1185">Reference proteome</keyword>
<dbReference type="AlphaFoldDB" id="A0A8J4Q035"/>
<name>A0A8J4Q035_9MYCE</name>
<evidence type="ECO:0000313" key="1">
    <source>
        <dbReference type="EMBL" id="KAF2075504.1"/>
    </source>
</evidence>
<proteinExistence type="predicted"/>
<comment type="caution">
    <text evidence="1">The sequence shown here is derived from an EMBL/GenBank/DDBJ whole genome shotgun (WGS) entry which is preliminary data.</text>
</comment>
<protein>
    <submittedName>
        <fullName evidence="1">Uncharacterized protein</fullName>
    </submittedName>
</protein>
<organism evidence="1 2">
    <name type="scientific">Polysphondylium violaceum</name>
    <dbReference type="NCBI Taxonomy" id="133409"/>
    <lineage>
        <taxon>Eukaryota</taxon>
        <taxon>Amoebozoa</taxon>
        <taxon>Evosea</taxon>
        <taxon>Eumycetozoa</taxon>
        <taxon>Dictyostelia</taxon>
        <taxon>Dictyosteliales</taxon>
        <taxon>Dictyosteliaceae</taxon>
        <taxon>Polysphondylium</taxon>
    </lineage>
</organism>
<accession>A0A8J4Q035</accession>
<evidence type="ECO:0000313" key="2">
    <source>
        <dbReference type="Proteomes" id="UP000695562"/>
    </source>
</evidence>